<dbReference type="RefSeq" id="WP_214155096.1">
    <property type="nucleotide sequence ID" value="NZ_JAHBAY010000003.1"/>
</dbReference>
<evidence type="ECO:0000259" key="5">
    <source>
        <dbReference type="PROSITE" id="PS51078"/>
    </source>
</evidence>
<gene>
    <name evidence="6" type="ORF">KIH74_07625</name>
</gene>
<feature type="domain" description="HTH iclR-type" evidence="4">
    <location>
        <begin position="2"/>
        <end position="64"/>
    </location>
</feature>
<dbReference type="InterPro" id="IPR014757">
    <property type="entry name" value="Tscrpt_reg_IclR_C"/>
</dbReference>
<dbReference type="PROSITE" id="PS51078">
    <property type="entry name" value="ICLR_ED"/>
    <property type="match status" value="1"/>
</dbReference>
<feature type="domain" description="IclR-ED" evidence="5">
    <location>
        <begin position="65"/>
        <end position="227"/>
    </location>
</feature>
<dbReference type="InterPro" id="IPR036390">
    <property type="entry name" value="WH_DNA-bd_sf"/>
</dbReference>
<evidence type="ECO:0000259" key="4">
    <source>
        <dbReference type="PROSITE" id="PS51077"/>
    </source>
</evidence>
<dbReference type="Pfam" id="PF09339">
    <property type="entry name" value="HTH_IclR"/>
    <property type="match status" value="1"/>
</dbReference>
<dbReference type="InterPro" id="IPR005471">
    <property type="entry name" value="Tscrpt_reg_IclR_N"/>
</dbReference>
<dbReference type="SUPFAM" id="SSF55781">
    <property type="entry name" value="GAF domain-like"/>
    <property type="match status" value="1"/>
</dbReference>
<dbReference type="InterPro" id="IPR036388">
    <property type="entry name" value="WH-like_DNA-bd_sf"/>
</dbReference>
<dbReference type="SMART" id="SM00346">
    <property type="entry name" value="HTH_ICLR"/>
    <property type="match status" value="1"/>
</dbReference>
<evidence type="ECO:0000313" key="7">
    <source>
        <dbReference type="Proteomes" id="UP001197247"/>
    </source>
</evidence>
<dbReference type="EMBL" id="JAHBAY010000003">
    <property type="protein sequence ID" value="MBT0768790.1"/>
    <property type="molecule type" value="Genomic_DNA"/>
</dbReference>
<reference evidence="6 7" key="1">
    <citation type="submission" date="2021-05" db="EMBL/GenBank/DDBJ databases">
        <title>Kineosporia and Streptomyces sp. nov. two new marine actinobacteria isolated from Coral.</title>
        <authorList>
            <person name="Buangrab K."/>
            <person name="Sutthacheep M."/>
            <person name="Yeemin T."/>
            <person name="Harunari E."/>
            <person name="Igarashi Y."/>
            <person name="Kanchanasin P."/>
            <person name="Tanasupawat S."/>
            <person name="Phongsopitanun W."/>
        </authorList>
    </citation>
    <scope>NUCLEOTIDE SEQUENCE [LARGE SCALE GENOMIC DNA]</scope>
    <source>
        <strain evidence="6 7">J2-2</strain>
    </source>
</reference>
<evidence type="ECO:0000256" key="1">
    <source>
        <dbReference type="ARBA" id="ARBA00023015"/>
    </source>
</evidence>
<dbReference type="PANTHER" id="PTHR30136">
    <property type="entry name" value="HELIX-TURN-HELIX TRANSCRIPTIONAL REGULATOR, ICLR FAMILY"/>
    <property type="match status" value="1"/>
</dbReference>
<keyword evidence="2" id="KW-0238">DNA-binding</keyword>
<evidence type="ECO:0000256" key="3">
    <source>
        <dbReference type="ARBA" id="ARBA00023163"/>
    </source>
</evidence>
<dbReference type="PROSITE" id="PS51077">
    <property type="entry name" value="HTH_ICLR"/>
    <property type="match status" value="1"/>
</dbReference>
<keyword evidence="7" id="KW-1185">Reference proteome</keyword>
<dbReference type="Proteomes" id="UP001197247">
    <property type="component" value="Unassembled WGS sequence"/>
</dbReference>
<dbReference type="Gene3D" id="1.10.10.10">
    <property type="entry name" value="Winged helix-like DNA-binding domain superfamily/Winged helix DNA-binding domain"/>
    <property type="match status" value="1"/>
</dbReference>
<comment type="caution">
    <text evidence="6">The sequence shown here is derived from an EMBL/GenBank/DDBJ whole genome shotgun (WGS) entry which is preliminary data.</text>
</comment>
<dbReference type="SUPFAM" id="SSF46785">
    <property type="entry name" value="Winged helix' DNA-binding domain"/>
    <property type="match status" value="1"/>
</dbReference>
<dbReference type="InterPro" id="IPR029016">
    <property type="entry name" value="GAF-like_dom_sf"/>
</dbReference>
<evidence type="ECO:0000256" key="2">
    <source>
        <dbReference type="ARBA" id="ARBA00023125"/>
    </source>
</evidence>
<accession>A0ABS5TCK1</accession>
<evidence type="ECO:0000313" key="6">
    <source>
        <dbReference type="EMBL" id="MBT0768790.1"/>
    </source>
</evidence>
<protein>
    <submittedName>
        <fullName evidence="6">Helix-turn-helix domain-containing protein</fullName>
    </submittedName>
</protein>
<organism evidence="6 7">
    <name type="scientific">Kineosporia corallincola</name>
    <dbReference type="NCBI Taxonomy" id="2835133"/>
    <lineage>
        <taxon>Bacteria</taxon>
        <taxon>Bacillati</taxon>
        <taxon>Actinomycetota</taxon>
        <taxon>Actinomycetes</taxon>
        <taxon>Kineosporiales</taxon>
        <taxon>Kineosporiaceae</taxon>
        <taxon>Kineosporia</taxon>
    </lineage>
</organism>
<dbReference type="PANTHER" id="PTHR30136:SF35">
    <property type="entry name" value="HTH-TYPE TRANSCRIPTIONAL REGULATOR RV1719"/>
    <property type="match status" value="1"/>
</dbReference>
<sequence>MIQSVQRVLGLLEHIAAHPDGVRLSELADRQGLNRSTTHNLLASLEQLGYVRQSDRGAPYRLTGRLAGLVRPQVEAEQALRARVRPLLELLTRQTGETSYLAFAAGPEYLCADAVQSREPLHLTVSAGERAPLLGTAVGHALLAADGELAGRIEQADPDGWAQHAEAVSRCGQRGFAVNHEFYPGVSGVAVALGGGAAVGIAGPTSRLPKARLSEIGRQARGVLLPG</sequence>
<dbReference type="InterPro" id="IPR050707">
    <property type="entry name" value="HTH_MetabolicPath_Reg"/>
</dbReference>
<dbReference type="Pfam" id="PF01614">
    <property type="entry name" value="IclR_C"/>
    <property type="match status" value="1"/>
</dbReference>
<dbReference type="Gene3D" id="3.30.450.40">
    <property type="match status" value="1"/>
</dbReference>
<name>A0ABS5TCK1_9ACTN</name>
<keyword evidence="1" id="KW-0805">Transcription regulation</keyword>
<keyword evidence="3" id="KW-0804">Transcription</keyword>
<proteinExistence type="predicted"/>